<evidence type="ECO:0000256" key="1">
    <source>
        <dbReference type="SAM" id="Phobius"/>
    </source>
</evidence>
<keyword evidence="3" id="KW-1185">Reference proteome</keyword>
<gene>
    <name evidence="2" type="ORF">OVN18_05780</name>
</gene>
<dbReference type="KEGG" id="mdb:OVN18_05780"/>
<sequence length="219" mass="23407">MATWLQRMNARRAKTGDGSPMPRFRWWQLLSRSVFELPPTPGRPARYAVDVRHAGDRTDGAVRARLYRDGALAAVSKLPTAFPVEGGAIEVAVNSIGLRRCHFVPEDRVSGAGTGAIVLTPLPASAEGRRARFDREHPAASRLIGALALAAVLIGVAVGGYELVMQLASIPAVVEAIGVIERPFRVPLEVGIAVGAGAVLGGLERTLRLRSTWLDEFAT</sequence>
<dbReference type="EMBL" id="CP113089">
    <property type="protein sequence ID" value="WAB82510.1"/>
    <property type="molecule type" value="Genomic_DNA"/>
</dbReference>
<reference evidence="2" key="1">
    <citation type="submission" date="2022-11" db="EMBL/GenBank/DDBJ databases">
        <title>Description of Microcella daejonensis nov. sp, isolated from riverside soil.</title>
        <authorList>
            <person name="Molina K.M."/>
            <person name="Kim S.B."/>
        </authorList>
    </citation>
    <scope>NUCLEOTIDE SEQUENCE</scope>
    <source>
        <strain evidence="2">MMS21-STM12</strain>
    </source>
</reference>
<keyword evidence="1" id="KW-0812">Transmembrane</keyword>
<keyword evidence="1" id="KW-1133">Transmembrane helix</keyword>
<evidence type="ECO:0000313" key="3">
    <source>
        <dbReference type="Proteomes" id="UP001164706"/>
    </source>
</evidence>
<dbReference type="AlphaFoldDB" id="A0A9E8MMR5"/>
<protein>
    <submittedName>
        <fullName evidence="2">Uncharacterized protein</fullName>
    </submittedName>
</protein>
<name>A0A9E8MMR5_9MICO</name>
<evidence type="ECO:0000313" key="2">
    <source>
        <dbReference type="EMBL" id="WAB82510.1"/>
    </source>
</evidence>
<dbReference type="Proteomes" id="UP001164706">
    <property type="component" value="Chromosome"/>
</dbReference>
<keyword evidence="1" id="KW-0472">Membrane</keyword>
<dbReference type="RefSeq" id="WP_267782599.1">
    <property type="nucleotide sequence ID" value="NZ_CP113089.1"/>
</dbReference>
<accession>A0A9E8MMR5</accession>
<organism evidence="2 3">
    <name type="scientific">Microcella daejeonensis</name>
    <dbReference type="NCBI Taxonomy" id="2994971"/>
    <lineage>
        <taxon>Bacteria</taxon>
        <taxon>Bacillati</taxon>
        <taxon>Actinomycetota</taxon>
        <taxon>Actinomycetes</taxon>
        <taxon>Micrococcales</taxon>
        <taxon>Microbacteriaceae</taxon>
        <taxon>Microcella</taxon>
    </lineage>
</organism>
<proteinExistence type="predicted"/>
<feature type="transmembrane region" description="Helical" evidence="1">
    <location>
        <begin position="139"/>
        <end position="164"/>
    </location>
</feature>